<feature type="compositionally biased region" description="Gly residues" evidence="1">
    <location>
        <begin position="1"/>
        <end position="12"/>
    </location>
</feature>
<organism evidence="2 4">
    <name type="scientific">Achromobacter ruhlandii</name>
    <dbReference type="NCBI Taxonomy" id="72557"/>
    <lineage>
        <taxon>Bacteria</taxon>
        <taxon>Pseudomonadati</taxon>
        <taxon>Pseudomonadota</taxon>
        <taxon>Betaproteobacteria</taxon>
        <taxon>Burkholderiales</taxon>
        <taxon>Alcaligenaceae</taxon>
        <taxon>Achromobacter</taxon>
    </lineage>
</organism>
<feature type="compositionally biased region" description="Basic and acidic residues" evidence="1">
    <location>
        <begin position="81"/>
        <end position="90"/>
    </location>
</feature>
<evidence type="ECO:0000313" key="4">
    <source>
        <dbReference type="Proteomes" id="UP000494122"/>
    </source>
</evidence>
<dbReference type="Proteomes" id="UP000494161">
    <property type="component" value="Unassembled WGS sequence"/>
</dbReference>
<dbReference type="Proteomes" id="UP000494122">
    <property type="component" value="Unassembled WGS sequence"/>
</dbReference>
<proteinExistence type="predicted"/>
<name>A0A6S7EPG1_9BURK</name>
<evidence type="ECO:0000313" key="2">
    <source>
        <dbReference type="EMBL" id="CAB3919081.1"/>
    </source>
</evidence>
<feature type="region of interest" description="Disordered" evidence="1">
    <location>
        <begin position="69"/>
        <end position="90"/>
    </location>
</feature>
<dbReference type="Pfam" id="PF04102">
    <property type="entry name" value="SlyX"/>
    <property type="match status" value="1"/>
</dbReference>
<dbReference type="PANTHER" id="PTHR36508">
    <property type="entry name" value="PROTEIN SLYX"/>
    <property type="match status" value="1"/>
</dbReference>
<dbReference type="EMBL" id="CADILJ010000029">
    <property type="protein sequence ID" value="CAB3951244.1"/>
    <property type="molecule type" value="Genomic_DNA"/>
</dbReference>
<dbReference type="Gene3D" id="1.20.5.300">
    <property type="match status" value="1"/>
</dbReference>
<keyword evidence="5" id="KW-1185">Reference proteome</keyword>
<dbReference type="InterPro" id="IPR007236">
    <property type="entry name" value="SlyX"/>
</dbReference>
<dbReference type="AlphaFoldDB" id="A0A6S7EPG1"/>
<sequence length="90" mass="10178">MSIQPGRGGPARGMGSNSAMENPQDIERRLLDLEVKASFADDLLEQLNQIIVRQQQQIDRLQREVADLRQQAPEGAAPFRSLRDELPPHY</sequence>
<evidence type="ECO:0000313" key="5">
    <source>
        <dbReference type="Proteomes" id="UP000494161"/>
    </source>
</evidence>
<dbReference type="EMBL" id="CADILE010000020">
    <property type="protein sequence ID" value="CAB3919081.1"/>
    <property type="molecule type" value="Genomic_DNA"/>
</dbReference>
<protein>
    <submittedName>
        <fullName evidence="2">Protein SlyX</fullName>
    </submittedName>
</protein>
<evidence type="ECO:0000256" key="1">
    <source>
        <dbReference type="SAM" id="MobiDB-lite"/>
    </source>
</evidence>
<reference evidence="4 5" key="1">
    <citation type="submission" date="2020-04" db="EMBL/GenBank/DDBJ databases">
        <authorList>
            <person name="De Canck E."/>
        </authorList>
    </citation>
    <scope>NUCLEOTIDE SEQUENCE [LARGE SCALE GENOMIC DNA]</scope>
    <source>
        <strain evidence="2 4">LMG 3328</strain>
        <strain evidence="3 5">LMG 7053</strain>
    </source>
</reference>
<feature type="region of interest" description="Disordered" evidence="1">
    <location>
        <begin position="1"/>
        <end position="25"/>
    </location>
</feature>
<evidence type="ECO:0000313" key="3">
    <source>
        <dbReference type="EMBL" id="CAB3951244.1"/>
    </source>
</evidence>
<dbReference type="PANTHER" id="PTHR36508:SF1">
    <property type="entry name" value="PROTEIN SLYX"/>
    <property type="match status" value="1"/>
</dbReference>
<accession>A0A6S7EPG1</accession>
<gene>
    <name evidence="2" type="primary">slyX</name>
    <name evidence="2" type="ORF">LMG3328_05247</name>
    <name evidence="3" type="ORF">LMG7053_03405</name>
</gene>